<dbReference type="Pfam" id="PF00881">
    <property type="entry name" value="Nitroreductase"/>
    <property type="match status" value="1"/>
</dbReference>
<keyword evidence="2" id="KW-0560">Oxidoreductase</keyword>
<protein>
    <recommendedName>
        <fullName evidence="3">Nitroreductase domain-containing protein</fullName>
    </recommendedName>
</protein>
<evidence type="ECO:0000256" key="1">
    <source>
        <dbReference type="ARBA" id="ARBA00007118"/>
    </source>
</evidence>
<evidence type="ECO:0000313" key="4">
    <source>
        <dbReference type="EMBL" id="KYN82961.1"/>
    </source>
</evidence>
<evidence type="ECO:0000259" key="3">
    <source>
        <dbReference type="Pfam" id="PF00881"/>
    </source>
</evidence>
<dbReference type="EMBL" id="LOBP01000170">
    <property type="protein sequence ID" value="KYN82961.1"/>
    <property type="molecule type" value="Genomic_DNA"/>
</dbReference>
<dbReference type="SUPFAM" id="SSF55469">
    <property type="entry name" value="FMN-dependent nitroreductase-like"/>
    <property type="match status" value="1"/>
</dbReference>
<evidence type="ECO:0000313" key="5">
    <source>
        <dbReference type="Proteomes" id="UP000075609"/>
    </source>
</evidence>
<dbReference type="PANTHER" id="PTHR43673:SF12">
    <property type="entry name" value="PROTEIN DRGA"/>
    <property type="match status" value="1"/>
</dbReference>
<dbReference type="PANTHER" id="PTHR43673">
    <property type="entry name" value="NAD(P)H NITROREDUCTASE YDGI-RELATED"/>
    <property type="match status" value="1"/>
</dbReference>
<dbReference type="InterPro" id="IPR000415">
    <property type="entry name" value="Nitroreductase-like"/>
</dbReference>
<accession>A0ABR5VYC9</accession>
<comment type="similarity">
    <text evidence="1">Belongs to the nitroreductase family.</text>
</comment>
<dbReference type="InterPro" id="IPR029479">
    <property type="entry name" value="Nitroreductase"/>
</dbReference>
<dbReference type="Proteomes" id="UP000075609">
    <property type="component" value="Unassembled WGS sequence"/>
</dbReference>
<comment type="caution">
    <text evidence="4">The sequence shown here is derived from an EMBL/GenBank/DDBJ whole genome shotgun (WGS) entry which is preliminary data.</text>
</comment>
<evidence type="ECO:0000256" key="2">
    <source>
        <dbReference type="ARBA" id="ARBA00023002"/>
    </source>
</evidence>
<feature type="domain" description="Nitroreductase" evidence="3">
    <location>
        <begin position="8"/>
        <end position="183"/>
    </location>
</feature>
<keyword evidence="5" id="KW-1185">Reference proteome</keyword>
<gene>
    <name evidence="4" type="ORF">ATY35_19055</name>
</gene>
<proteinExistence type="inferred from homology"/>
<sequence>MKNTLELIVERKTTGIYDPDVVISDSDVKEIANYAFQSPSAFNMQNWHILAVHSQSAKEKLCEAAYGQPQTKDAAVTYVVCGDSEGYKNLERILQSDVNEKIIPDSIKNAWVGMASQSHENSEILRRDEAIRSASLLAMSLIYAAEAKGYDTGSVGGFDPEMVKRSFNLSDSLIPTILITVGKATDGNWQKKTRRPTAEVLTIA</sequence>
<organism evidence="4 5">
    <name type="scientific">Vibrio cidicii</name>
    <dbReference type="NCBI Taxonomy" id="1763883"/>
    <lineage>
        <taxon>Bacteria</taxon>
        <taxon>Pseudomonadati</taxon>
        <taxon>Pseudomonadota</taxon>
        <taxon>Gammaproteobacteria</taxon>
        <taxon>Vibrionales</taxon>
        <taxon>Vibrionaceae</taxon>
        <taxon>Vibrio</taxon>
    </lineage>
</organism>
<dbReference type="Gene3D" id="3.40.109.10">
    <property type="entry name" value="NADH Oxidase"/>
    <property type="match status" value="1"/>
</dbReference>
<reference evidence="4 5" key="1">
    <citation type="submission" date="2015-12" db="EMBL/GenBank/DDBJ databases">
        <authorList>
            <person name="Tarr C.L."/>
            <person name="Gladney L.M."/>
        </authorList>
    </citation>
    <scope>NUCLEOTIDE SEQUENCE [LARGE SCALE GENOMIC DNA]</scope>
    <source>
        <strain evidence="4 5">1048-83</strain>
    </source>
</reference>
<dbReference type="RefSeq" id="WP_061900594.1">
    <property type="nucleotide sequence ID" value="NZ_CAXYEW010000040.1"/>
</dbReference>
<name>A0ABR5VYC9_9VIBR</name>